<keyword evidence="3" id="KW-0067">ATP-binding</keyword>
<feature type="region of interest" description="Disordered" evidence="5">
    <location>
        <begin position="1"/>
        <end position="59"/>
    </location>
</feature>
<dbReference type="Pfam" id="PF26601">
    <property type="entry name" value="zf-CHCC_ins"/>
    <property type="match status" value="3"/>
</dbReference>
<feature type="coiled-coil region" evidence="4">
    <location>
        <begin position="3580"/>
        <end position="3624"/>
    </location>
</feature>
<dbReference type="PANTHER" id="PTHR43392:SF2">
    <property type="entry name" value="AAA-TYPE ATPASE FAMILY PROTEIN _ ANKYRIN REPEAT FAMILY PROTEIN"/>
    <property type="match status" value="1"/>
</dbReference>
<dbReference type="InterPro" id="IPR041679">
    <property type="entry name" value="DNA2/NAM7-like_C"/>
</dbReference>
<evidence type="ECO:0000256" key="3">
    <source>
        <dbReference type="ARBA" id="ARBA00022840"/>
    </source>
</evidence>
<evidence type="ECO:0000256" key="1">
    <source>
        <dbReference type="ARBA" id="ARBA00010378"/>
    </source>
</evidence>
<dbReference type="CDD" id="cd00009">
    <property type="entry name" value="AAA"/>
    <property type="match status" value="2"/>
</dbReference>
<feature type="domain" description="AAA+ ATPase" evidence="6">
    <location>
        <begin position="3294"/>
        <end position="3410"/>
    </location>
</feature>
<dbReference type="SUPFAM" id="SSF52540">
    <property type="entry name" value="P-loop containing nucleoside triphosphate hydrolases"/>
    <property type="match status" value="4"/>
</dbReference>
<dbReference type="InterPro" id="IPR003593">
    <property type="entry name" value="AAA+_ATPase"/>
</dbReference>
<dbReference type="InterPro" id="IPR047187">
    <property type="entry name" value="SF1_C_Upf1"/>
</dbReference>
<proteinExistence type="inferred from homology"/>
<feature type="region of interest" description="Disordered" evidence="5">
    <location>
        <begin position="3526"/>
        <end position="3573"/>
    </location>
</feature>
<sequence>MRRGGASSTWRGPRGSATGRGSHHGRGRGGNSYAAGRGNYRGRGRGRSGSPRRSPSPIGTQDAAKLFALWRNKDGDALAKSVLHHEKQWLEFWRTPTILDKNCLRTLIETLAKMPFSSNMKPPPIMECSGAVSSFAQRCFTGGDPDEDIEAVQIIFNLVVRLLKVKWVSSQAEVRQGLESMLNRAASGLHFSLQEHRNFQSKILDLLNEFEKPWTIKIDQEIAGSEAKNTGIVEAEDGPVDLDLHNDWHSATVGWLCKPALFEPPSLPKMQTPTSSSKGVYESTDEYFNTVTRLWTAMTFGDGNSALSPKCRVKEGERVCGNVLWSLRGNQSGERLHCRTPRCHNLVILACGNSRHSSGLCGKCARSARLELLGGSGNSACTHVYDAVVSNINFDDRIFFHKVKSRRPPTEAIHWRTTSRLSTPNLIGIVKQATPGASLALTDPILWAEIGFHNPSESYHEFQYREKGCVTATLISCPDDASRRSINVQEGDRFAIIDCQTFVPEFIPVLKALNLQQQDQLPFKAGQLLNLCGRHCAAIQVIDEPLCPTISLESLISDMIKRSELDPIIDIRRDAALCSELETKMARLVSGATLDKGQLTSFLESLRHQVHLTQGPPGTGKSYLGVIIVRALLLIRDYWKQVCPSVGEPPILVLSYKNHAIDEFLVDLVKSDHLTPRSLIRIGGSCNEPRLMAYSEQANRAGDASVTATRRKLSEIHRRRNACRSLLKAFSPLDAYNVAVQEVEQIDPHNKDALKTARVGVYSAVSGLVSLLAKSKPFLMKAGETIDEDGLDLLLSSELSLLQTSDMSSLYDGIRHYDAEINPHEIVLKWISGFTPLPSCSFVDDIHNRCNKIATDAVISFCELHRCQKGSDNPEHHCPEAVLQDKPFCAKHACQAEECVFRKLQDPQTFCRAHACFKCLREPDSIAKLALESPPRNTCDDHPLCFALVSGRHCSESAVDGSDRCLKHSANCQAVTFNSRPCRFEPISIAIPYCKQHKDQHNTPHVKNRDEFTSDMLCFARTRRGAKCKSNRLPPSPFCRNHASCDQPVPSFFEESVNVLNPSKNAVEPAGSQTTPSSTSQRCIAIRNKTKTQCKGDSEPCSPFCTNHRNFRGDVASIPEELSANPSDERGFEIYDDKIPVSVTDFPNLQYDFHDPVSAFSFRHLNGGDHSETPDVNHSSGPIFQHLKTESEQGFIDESDNFCIVEEHFTDLRAAEEGSIENHQDNEEADAGVSEVADAEVSGVDAELFEKIDLSNPDEIDESETVQHLRDVFNVDNEPSDGDISAWESEGEGGSVSGFEPGDLKTDHISGEAEIPENLLGLDLWTWDMSQSHRISICQAFVDFYYFLLNKSSHQFSIEFNAARRDHFDSKIRANAHMYEGKAVIGGTIVGCISRLEAIRSTNPFAILVEEASEVAEPLLFACLGSSTRKLEMIGDHLQLQPSIMSKFDFERINKVNVSMFERLISSPVDASVPSSVLSIQRRMRKEICDLTREYYRDIVEIEDHEVCGTKLIARDASTNSAIRSTPSNGREVPGIQSHLFFWTHNGIQRRANVGLSKVNYDEAEMVCSLAKYLVACGIPKTSIAILTPYKGQLMHIRNHLKAPSVGLISLQRSAVSSSCILSTVDRFQGDEADVVIVSLVADSKSRSPFVERINRMIVLLSRARLGMFIVGNIGYFQQRQVPHWQNTLDILSSSPEASDTPDVSLVGFCGSRIGPELPISCPKHPDSLKMARRANDLGLGFCKVLCDVSIWCSHPCGLECHFPSSKHQTTCQHRVTSPCIRHPTDITCAHVYDNIAPGVSRKVKIDSAIAHYRCPVESKIAFPCSHIESVSCSDEMDYSSGAQPWPRCEKPAHCPFVYPQCKHELTVKCYEFERYSKMPSAAGQCMSLVTYTPDCDHSVEVGCNHASRYLDGSVVYQCSKVLDVHLPRCKHSAKVNCRIAMSFRAWQGNSCLEVGLVYEGELYGSKDADCKRLVELVRLCGHREKIQCSTAFEKVLRPSACQQPVDVTNPDCGHRATIQCFEKIKLKKSNKLIPRDPVDIIDESEGNSHVSSSVSTLSILCEQPVRMRRLCGHETTVKCHAGRSSRGQQCLATVQVHNRLCGHEIDLPCRDRDFAGWVPWVDGTPSSFSEHVILEDAGVPVPAPNDLKLQSCKRTMVFRQNSSCGHDFDVPCARGIDILLGRKPKPKCKEIVQVFIPCGHWRTANCFELSDTTTPFLCQEICQRQCWNYPVCGQTFEAKCCSDRMDCGRSTEWICASGDHRMAVQQCSMGVPLQCPMCALTNLDSIIRELREWCPPDPCSFLDSFLENSIPVELQDLRLTSRRIPLTSQALDRFVGQCIRVLVNYRNFMKRNQKNMLSLPLVSFKPHPCFIQVGKKNCPDVFDSRRLSSQARFLNGLCLREWTSNNFQRLSNSNCTLLCGIGLVGHVLVNPQDVPKSNDHKSSKNFQDQTKNWVIEKHNQQGFDSVQTIVKGQESCIFWDPYAVIADCCIDITAAQRLEIAERLSDHPRVLYHPTPISYYLPSTITPKPPMASLSAKVVHLENTPIGSFRFPCDWDGETLVFSPEYNPAIRRELPSKLQFVGQSSDTAPVFAGVNLLKKLSDQTSNASYELNLLWALELDSLGSSDRTAACEHLQSYIGYINSRSAALVAHPLLLLALARLNLHADVDKTKYLNAFKVLFSEAVPRWMTTSERDLVSVSNPSVSNTAPIANANARSRWNELKRTHGCSSDAIEELLDMIGLQRIKVGAVEWFKTALVFKQMNASARKKNMMALNFVFFGNPGTGKTTVARLYARILHDSGMRTSDTFIECSAQKLKDDGPDQFRKLVKSAEGGVLFIDEAYDLDPAGDFKGKPIVSELLTISENCRDRLSIILAGYEDDMTKKLFSYNEGLKSRFAEVTFDDFDESELKVIWETAVLEREWSPDEDIATIASKRLAKSVGRKGFGNARACRKMLEAAIRSATSREDFDARNMQLKMRDVIGEDPTTNTKVIQLMKRVNSQIGWQSIKRSFQQIIKLCSTNYELEIKGHPPRPLLFNRLFLGSPGTGKTTCAAIYGELLKHLGFLSIGDVVQKTASDLVGSHVGESQKKTGEVIDGARGKVLVIDEAYNLDDNLYGKQAIDVIVEKVSGSSTDDIAVLLLGYEPQMLKMIRDQNPGLARRFPQEYAFRFEDYNDAELLKLWNKRCADESVTGTYEVAEKAVRVLSRQRQLSNFGNAGSVFQLLRSAIANATSRADHHEHLALAPEDIDTGDDDDGSDPLAALDGLYRVDGIRRKLTSIMNALKVARDEGEESPRAGHFVFRGSPGTGKTTVARVMAKILLRIGVCQSDKLVETSALDLTGEYLGQTKKKLEERMNEAKGSVLFIDEAYELGCGAYGKEAQTSLVAAMTSPEYSGMVVIVAGYPKDMDAMLDRNAGLKSRFNNYIDFPDWEVEDCMKFMFDRAAKLNFSLDGVDEVLADGFAKIRKLPGFGNGRDVDKIWNEIFEIRASRVVNAPELEKHIVFEDVADAISDMIKSRTPPDLPFLSAPTINGGPVQHQTEERSETPSVVEVEKDSAKFEGENSNEEESECERDPGVDEAIWQELELAKKEHQAHMAKLKRDAELAEEEEARRKAAAALAEEVRRQAAIQERIRRMCPCPAGYQWYKQGGGWRCSAGGHFVSDAQLNSQFTV</sequence>
<protein>
    <recommendedName>
        <fullName evidence="6">AAA+ ATPase domain-containing protein</fullName>
    </recommendedName>
</protein>
<dbReference type="EMBL" id="HACM01008596">
    <property type="protein sequence ID" value="CRZ09038.1"/>
    <property type="molecule type" value="Transcribed_RNA"/>
</dbReference>
<dbReference type="InterPro" id="IPR058254">
    <property type="entry name" value="zf-CHCC_shd"/>
</dbReference>
<feature type="domain" description="AAA+ ATPase" evidence="6">
    <location>
        <begin position="2772"/>
        <end position="2906"/>
    </location>
</feature>
<name>A0A0H5R4H3_9EUKA</name>
<feature type="compositionally biased region" description="Polar residues" evidence="5">
    <location>
        <begin position="1"/>
        <end position="10"/>
    </location>
</feature>
<evidence type="ECO:0000256" key="5">
    <source>
        <dbReference type="SAM" id="MobiDB-lite"/>
    </source>
</evidence>
<dbReference type="InterPro" id="IPR058255">
    <property type="entry name" value="zf-CHCC_ins"/>
</dbReference>
<dbReference type="Pfam" id="PF00004">
    <property type="entry name" value="AAA"/>
    <property type="match status" value="3"/>
</dbReference>
<accession>A0A0H5R4H3</accession>
<dbReference type="Pfam" id="PF13087">
    <property type="entry name" value="AAA_12"/>
    <property type="match status" value="1"/>
</dbReference>
<feature type="domain" description="AAA+ ATPase" evidence="6">
    <location>
        <begin position="3034"/>
        <end position="3253"/>
    </location>
</feature>
<evidence type="ECO:0000256" key="2">
    <source>
        <dbReference type="ARBA" id="ARBA00022741"/>
    </source>
</evidence>
<feature type="region of interest" description="Disordered" evidence="5">
    <location>
        <begin position="1277"/>
        <end position="1303"/>
    </location>
</feature>
<feature type="compositionally biased region" description="Basic and acidic residues" evidence="5">
    <location>
        <begin position="3537"/>
        <end position="3559"/>
    </location>
</feature>
<organism evidence="7">
    <name type="scientific">Spongospora subterranea</name>
    <dbReference type="NCBI Taxonomy" id="70186"/>
    <lineage>
        <taxon>Eukaryota</taxon>
        <taxon>Sar</taxon>
        <taxon>Rhizaria</taxon>
        <taxon>Endomyxa</taxon>
        <taxon>Phytomyxea</taxon>
        <taxon>Plasmodiophorida</taxon>
        <taxon>Plasmodiophoridae</taxon>
        <taxon>Spongospora</taxon>
    </lineage>
</organism>
<dbReference type="InterPro" id="IPR000641">
    <property type="entry name" value="CbxX/CfxQ"/>
</dbReference>
<dbReference type="PANTHER" id="PTHR43392">
    <property type="entry name" value="AAA-TYPE ATPASE FAMILY PROTEIN / ANKYRIN REPEAT FAMILY PROTEIN"/>
    <property type="match status" value="1"/>
</dbReference>
<keyword evidence="2" id="KW-0547">Nucleotide-binding</keyword>
<dbReference type="Gene3D" id="3.40.50.300">
    <property type="entry name" value="P-loop containing nucleotide triphosphate hydrolases"/>
    <property type="match status" value="6"/>
</dbReference>
<evidence type="ECO:0000313" key="7">
    <source>
        <dbReference type="EMBL" id="CRZ09038.1"/>
    </source>
</evidence>
<dbReference type="GO" id="GO:0005524">
    <property type="term" value="F:ATP binding"/>
    <property type="evidence" value="ECO:0007669"/>
    <property type="project" value="UniProtKB-KW"/>
</dbReference>
<comment type="similarity">
    <text evidence="1">Belongs to the CbxX/CfxQ family.</text>
</comment>
<evidence type="ECO:0000259" key="6">
    <source>
        <dbReference type="SMART" id="SM00382"/>
    </source>
</evidence>
<dbReference type="InterPro" id="IPR027417">
    <property type="entry name" value="P-loop_NTPase"/>
</dbReference>
<keyword evidence="4" id="KW-0175">Coiled coil</keyword>
<dbReference type="Gene3D" id="1.10.8.60">
    <property type="match status" value="2"/>
</dbReference>
<dbReference type="CDD" id="cd18808">
    <property type="entry name" value="SF1_C_Upf1"/>
    <property type="match status" value="1"/>
</dbReference>
<feature type="compositionally biased region" description="Low complexity" evidence="5">
    <location>
        <begin position="48"/>
        <end position="59"/>
    </location>
</feature>
<evidence type="ECO:0000256" key="4">
    <source>
        <dbReference type="SAM" id="Coils"/>
    </source>
</evidence>
<dbReference type="InterPro" id="IPR003959">
    <property type="entry name" value="ATPase_AAA_core"/>
</dbReference>
<dbReference type="FunFam" id="3.40.50.300:FF:000216">
    <property type="entry name" value="Type VII secretion ATPase EccA"/>
    <property type="match status" value="2"/>
</dbReference>
<dbReference type="InterPro" id="IPR050773">
    <property type="entry name" value="CbxX/CfxQ_RuBisCO_ESX"/>
</dbReference>
<reference evidence="7" key="1">
    <citation type="submission" date="2015-04" db="EMBL/GenBank/DDBJ databases">
        <title>The genome sequence of the plant pathogenic Rhizarian Plasmodiophora brassicae reveals insights in its biotrophic life cycle and the origin of chitin synthesis.</title>
        <authorList>
            <person name="Schwelm A."/>
            <person name="Fogelqvist J."/>
            <person name="Knaust A."/>
            <person name="Julke S."/>
            <person name="Lilja T."/>
            <person name="Dhandapani V."/>
            <person name="Bonilla-Rosso G."/>
            <person name="Karlsson M."/>
            <person name="Shevchenko A."/>
            <person name="Choi S.R."/>
            <person name="Kim H.G."/>
            <person name="Park J.Y."/>
            <person name="Lim Y.P."/>
            <person name="Ludwig-Muller J."/>
            <person name="Dixelius C."/>
        </authorList>
    </citation>
    <scope>NUCLEOTIDE SEQUENCE</scope>
    <source>
        <tissue evidence="7">Potato root galls</tissue>
    </source>
</reference>
<dbReference type="Pfam" id="PF26600">
    <property type="entry name" value="zf-CHCC_shd"/>
    <property type="match status" value="3"/>
</dbReference>
<dbReference type="GO" id="GO:0016887">
    <property type="term" value="F:ATP hydrolysis activity"/>
    <property type="evidence" value="ECO:0007669"/>
    <property type="project" value="InterPro"/>
</dbReference>
<dbReference type="PRINTS" id="PR00819">
    <property type="entry name" value="CBXCFQXSUPER"/>
</dbReference>
<dbReference type="SMART" id="SM00382">
    <property type="entry name" value="AAA"/>
    <property type="match status" value="3"/>
</dbReference>